<dbReference type="PANTHER" id="PTHR35561:SF1">
    <property type="entry name" value="RNA 2',3'-CYCLIC PHOSPHODIESTERASE"/>
    <property type="match status" value="1"/>
</dbReference>
<comment type="similarity">
    <text evidence="2">Belongs to the 2H phosphoesterase superfamily. ThpR family.</text>
</comment>
<keyword evidence="1 2" id="KW-0378">Hydrolase</keyword>
<sequence length="180" mass="19774">MHRLFVALSLPEIVADALTTLQYGVEGARWRPVENFHLTLAFIGETDRHGFDAAIDALSEIDAPSFELRLSGIGTFGDKKPHSLWAGADAAPALLHLQAKVETALRRAGFDLEKRKFKPHVTLAYLKGTTLHEAESYAAQHGLFSCGPFPVEDFHLYSSKLGNTTSVYEIEASYALSSSR</sequence>
<comment type="caution">
    <text evidence="3">The sequence shown here is derived from an EMBL/GenBank/DDBJ whole genome shotgun (WGS) entry which is preliminary data.</text>
</comment>
<evidence type="ECO:0000256" key="2">
    <source>
        <dbReference type="HAMAP-Rule" id="MF_01940"/>
    </source>
</evidence>
<feature type="short sequence motif" description="HXTX 2" evidence="2">
    <location>
        <begin position="120"/>
        <end position="123"/>
    </location>
</feature>
<dbReference type="EMBL" id="JBHPON010000003">
    <property type="protein sequence ID" value="MFC6037726.1"/>
    <property type="molecule type" value="Genomic_DNA"/>
</dbReference>
<dbReference type="NCBIfam" id="TIGR02258">
    <property type="entry name" value="2_5_ligase"/>
    <property type="match status" value="1"/>
</dbReference>
<dbReference type="Proteomes" id="UP001596116">
    <property type="component" value="Unassembled WGS sequence"/>
</dbReference>
<organism evidence="3 4">
    <name type="scientific">Hyphococcus aureus</name>
    <dbReference type="NCBI Taxonomy" id="2666033"/>
    <lineage>
        <taxon>Bacteria</taxon>
        <taxon>Pseudomonadati</taxon>
        <taxon>Pseudomonadota</taxon>
        <taxon>Alphaproteobacteria</taxon>
        <taxon>Parvularculales</taxon>
        <taxon>Parvularculaceae</taxon>
        <taxon>Hyphococcus</taxon>
    </lineage>
</organism>
<dbReference type="EC" id="3.1.4.58" evidence="2"/>
<reference evidence="3 4" key="1">
    <citation type="submission" date="2024-09" db="EMBL/GenBank/DDBJ databases">
        <authorList>
            <person name="Zhang Z.-H."/>
        </authorList>
    </citation>
    <scope>NUCLEOTIDE SEQUENCE [LARGE SCALE GENOMIC DNA]</scope>
    <source>
        <strain evidence="3 4">HHTR114</strain>
    </source>
</reference>
<feature type="short sequence motif" description="HXTX 1" evidence="2">
    <location>
        <begin position="37"/>
        <end position="40"/>
    </location>
</feature>
<proteinExistence type="inferred from homology"/>
<dbReference type="RefSeq" id="WP_379880885.1">
    <property type="nucleotide sequence ID" value="NZ_JBHPON010000003.1"/>
</dbReference>
<dbReference type="SUPFAM" id="SSF55144">
    <property type="entry name" value="LigT-like"/>
    <property type="match status" value="1"/>
</dbReference>
<dbReference type="Pfam" id="PF13563">
    <property type="entry name" value="2_5_RNA_ligase2"/>
    <property type="match status" value="1"/>
</dbReference>
<gene>
    <name evidence="3" type="primary">thpR</name>
    <name evidence="3" type="ORF">ACFMB1_19390</name>
</gene>
<keyword evidence="4" id="KW-1185">Reference proteome</keyword>
<feature type="active site" description="Proton donor" evidence="2">
    <location>
        <position position="37"/>
    </location>
</feature>
<dbReference type="InterPro" id="IPR004175">
    <property type="entry name" value="RNA_CPDase"/>
</dbReference>
<accession>A0ABW1L078</accession>
<protein>
    <recommendedName>
        <fullName evidence="2">RNA 2',3'-cyclic phosphodiesterase</fullName>
        <shortName evidence="2">RNA 2',3'-CPDase</shortName>
        <ecNumber evidence="2">3.1.4.58</ecNumber>
    </recommendedName>
</protein>
<evidence type="ECO:0000313" key="4">
    <source>
        <dbReference type="Proteomes" id="UP001596116"/>
    </source>
</evidence>
<comment type="catalytic activity">
    <reaction evidence="2">
        <text>a 3'-end 2',3'-cyclophospho-ribonucleotide-RNA + H2O = a 3'-end 2'-phospho-ribonucleotide-RNA + H(+)</text>
        <dbReference type="Rhea" id="RHEA:11828"/>
        <dbReference type="Rhea" id="RHEA-COMP:10464"/>
        <dbReference type="Rhea" id="RHEA-COMP:17353"/>
        <dbReference type="ChEBI" id="CHEBI:15377"/>
        <dbReference type="ChEBI" id="CHEBI:15378"/>
        <dbReference type="ChEBI" id="CHEBI:83064"/>
        <dbReference type="ChEBI" id="CHEBI:173113"/>
        <dbReference type="EC" id="3.1.4.58"/>
    </reaction>
</comment>
<evidence type="ECO:0000256" key="1">
    <source>
        <dbReference type="ARBA" id="ARBA00022801"/>
    </source>
</evidence>
<dbReference type="PANTHER" id="PTHR35561">
    <property type="entry name" value="RNA 2',3'-CYCLIC PHOSPHODIESTERASE"/>
    <property type="match status" value="1"/>
</dbReference>
<dbReference type="Gene3D" id="3.90.1140.10">
    <property type="entry name" value="Cyclic phosphodiesterase"/>
    <property type="match status" value="1"/>
</dbReference>
<name>A0ABW1L078_9PROT</name>
<feature type="active site" description="Proton acceptor" evidence="2">
    <location>
        <position position="120"/>
    </location>
</feature>
<evidence type="ECO:0000313" key="3">
    <source>
        <dbReference type="EMBL" id="MFC6037726.1"/>
    </source>
</evidence>
<comment type="function">
    <text evidence="2">Hydrolyzes RNA 2',3'-cyclic phosphodiester to an RNA 2'-phosphomonoester.</text>
</comment>
<dbReference type="InterPro" id="IPR009097">
    <property type="entry name" value="Cyclic_Pdiesterase"/>
</dbReference>
<dbReference type="HAMAP" id="MF_01940">
    <property type="entry name" value="RNA_CPDase"/>
    <property type="match status" value="1"/>
</dbReference>